<reference evidence="1" key="1">
    <citation type="submission" date="2021-06" db="EMBL/GenBank/DDBJ databases">
        <authorList>
            <person name="Kallberg Y."/>
            <person name="Tangrot J."/>
            <person name="Rosling A."/>
        </authorList>
    </citation>
    <scope>NUCLEOTIDE SEQUENCE</scope>
    <source>
        <strain evidence="1">CL356</strain>
    </source>
</reference>
<accession>A0ACA9MXA0</accession>
<proteinExistence type="predicted"/>
<name>A0ACA9MXA0_9GLOM</name>
<comment type="caution">
    <text evidence="1">The sequence shown here is derived from an EMBL/GenBank/DDBJ whole genome shotgun (WGS) entry which is preliminary data.</text>
</comment>
<dbReference type="EMBL" id="CAJVPT010015977">
    <property type="protein sequence ID" value="CAG8615547.1"/>
    <property type="molecule type" value="Genomic_DNA"/>
</dbReference>
<sequence length="139" mass="16276">MAPLSAGFILFCITSPLASITILVMCIWKGYRERRHWPTMEEAYAAKQLAMKPRLVDVWHSKASPNNLSRWNDIKPLSLQKDQEQSNILVSTSQYAKDMILEVHVHSTIKNHKKYKRIFQCDQRLYREAKTMWGRLNAN</sequence>
<organism evidence="1 2">
    <name type="scientific">Acaulospora colombiana</name>
    <dbReference type="NCBI Taxonomy" id="27376"/>
    <lineage>
        <taxon>Eukaryota</taxon>
        <taxon>Fungi</taxon>
        <taxon>Fungi incertae sedis</taxon>
        <taxon>Mucoromycota</taxon>
        <taxon>Glomeromycotina</taxon>
        <taxon>Glomeromycetes</taxon>
        <taxon>Diversisporales</taxon>
        <taxon>Acaulosporaceae</taxon>
        <taxon>Acaulospora</taxon>
    </lineage>
</organism>
<evidence type="ECO:0000313" key="1">
    <source>
        <dbReference type="EMBL" id="CAG8615547.1"/>
    </source>
</evidence>
<evidence type="ECO:0000313" key="2">
    <source>
        <dbReference type="Proteomes" id="UP000789525"/>
    </source>
</evidence>
<protein>
    <submittedName>
        <fullName evidence="1">6652_t:CDS:1</fullName>
    </submittedName>
</protein>
<dbReference type="Proteomes" id="UP000789525">
    <property type="component" value="Unassembled WGS sequence"/>
</dbReference>
<gene>
    <name evidence="1" type="ORF">ACOLOM_LOCUS7154</name>
</gene>
<keyword evidence="2" id="KW-1185">Reference proteome</keyword>